<dbReference type="GO" id="GO:0000030">
    <property type="term" value="F:mannosyltransferase activity"/>
    <property type="evidence" value="ECO:0007669"/>
    <property type="project" value="TreeGrafter"/>
</dbReference>
<comment type="caution">
    <text evidence="2">The sequence shown here is derived from an EMBL/GenBank/DDBJ whole genome shotgun (WGS) entry which is preliminary data.</text>
</comment>
<keyword evidence="1" id="KW-0808">Transferase</keyword>
<evidence type="ECO:0008006" key="4">
    <source>
        <dbReference type="Google" id="ProtNLM"/>
    </source>
</evidence>
<gene>
    <name evidence="2" type="ORF">HMPREF1181_00907</name>
</gene>
<organism evidence="2 3">
    <name type="scientific">Bacteroides stercoris CC31F</name>
    <dbReference type="NCBI Taxonomy" id="1073351"/>
    <lineage>
        <taxon>Bacteria</taxon>
        <taxon>Pseudomonadati</taxon>
        <taxon>Bacteroidota</taxon>
        <taxon>Bacteroidia</taxon>
        <taxon>Bacteroidales</taxon>
        <taxon>Bacteroidaceae</taxon>
        <taxon>Bacteroides</taxon>
    </lineage>
</organism>
<dbReference type="PANTHER" id="PTHR32385">
    <property type="entry name" value="MANNOSYL PHOSPHORYLINOSITOL CERAMIDE SYNTHASE"/>
    <property type="match status" value="1"/>
</dbReference>
<dbReference type="SUPFAM" id="SSF53448">
    <property type="entry name" value="Nucleotide-diphospho-sugar transferases"/>
    <property type="match status" value="1"/>
</dbReference>
<name>S3YDT0_BACSE</name>
<dbReference type="EMBL" id="ATFP01000014">
    <property type="protein sequence ID" value="EPH21164.1"/>
    <property type="molecule type" value="Genomic_DNA"/>
</dbReference>
<dbReference type="HOGENOM" id="CLU_073547_2_0_10"/>
<dbReference type="PANTHER" id="PTHR32385:SF15">
    <property type="entry name" value="INOSITOL PHOSPHOCERAMIDE MANNOSYLTRANSFERASE 1"/>
    <property type="match status" value="1"/>
</dbReference>
<evidence type="ECO:0000256" key="1">
    <source>
        <dbReference type="ARBA" id="ARBA00022679"/>
    </source>
</evidence>
<dbReference type="Proteomes" id="UP000014614">
    <property type="component" value="Unassembled WGS sequence"/>
</dbReference>
<dbReference type="InterPro" id="IPR029044">
    <property type="entry name" value="Nucleotide-diphossugar_trans"/>
</dbReference>
<reference evidence="2 3" key="1">
    <citation type="submission" date="2013-05" db="EMBL/GenBank/DDBJ databases">
        <title>The Genome Sequence of Bacteroides stercoris CC31F.</title>
        <authorList>
            <consortium name="The Broad Institute Genomics Platform"/>
            <person name="Earl A."/>
            <person name="Ward D."/>
            <person name="Feldgarden M."/>
            <person name="Gevers D."/>
            <person name="Oliphant K."/>
            <person name="Allen-Vercoe E."/>
            <person name="Walker B."/>
            <person name="Young S."/>
            <person name="Zeng Q."/>
            <person name="Gargeya S."/>
            <person name="Fitzgerald M."/>
            <person name="Haas B."/>
            <person name="Abouelleil A."/>
            <person name="Allen A.W."/>
            <person name="Alvarado L."/>
            <person name="Arachchi H.M."/>
            <person name="Berlin A.M."/>
            <person name="Chapman S.B."/>
            <person name="Gainer-Dewar J."/>
            <person name="Goldberg J."/>
            <person name="Griggs A."/>
            <person name="Gujja S."/>
            <person name="Hansen M."/>
            <person name="Howarth C."/>
            <person name="Imamovic A."/>
            <person name="Ireland A."/>
            <person name="Larimer J."/>
            <person name="McCowan C."/>
            <person name="Murphy C."/>
            <person name="Pearson M."/>
            <person name="Poon T.W."/>
            <person name="Priest M."/>
            <person name="Roberts A."/>
            <person name="Saif S."/>
            <person name="Shea T."/>
            <person name="Sisk P."/>
            <person name="Sykes S."/>
            <person name="Wortman J."/>
            <person name="Nusbaum C."/>
            <person name="Birren B."/>
        </authorList>
    </citation>
    <scope>NUCLEOTIDE SEQUENCE [LARGE SCALE GENOMIC DNA]</scope>
    <source>
        <strain evidence="2 3">CC31F</strain>
    </source>
</reference>
<dbReference type="GO" id="GO:0016020">
    <property type="term" value="C:membrane"/>
    <property type="evidence" value="ECO:0007669"/>
    <property type="project" value="GOC"/>
</dbReference>
<sequence>MKSWKEKLYDYEFILWDLNRFDLNRSLWVKQAFEAKKYAFAADYIRLYAVYNYGGIYMDMDVEVIKSFNDLLRNDYILGYEAAKGLEAGVFGAPKKAPWVKEVLEYYTSKEFALPNGLYNDTPLPIIMDEVLNADYITNKKIVPLPTDFLTAKSYKTGKITITPNTYTIHHFAGSWKSWDEKMKIIIARIIGTKLTHILGNARRCIIGKK</sequence>
<dbReference type="Pfam" id="PF04488">
    <property type="entry name" value="Gly_transf_sug"/>
    <property type="match status" value="1"/>
</dbReference>
<dbReference type="InterPro" id="IPR051706">
    <property type="entry name" value="Glycosyltransferase_domain"/>
</dbReference>
<dbReference type="InterPro" id="IPR007577">
    <property type="entry name" value="GlycoTrfase_DXD_sugar-bd_CS"/>
</dbReference>
<evidence type="ECO:0000313" key="2">
    <source>
        <dbReference type="EMBL" id="EPH21164.1"/>
    </source>
</evidence>
<protein>
    <recommendedName>
        <fullName evidence="4">Glycosyl transferase</fullName>
    </recommendedName>
</protein>
<dbReference type="GO" id="GO:0051999">
    <property type="term" value="P:mannosyl-inositol phosphorylceramide biosynthetic process"/>
    <property type="evidence" value="ECO:0007669"/>
    <property type="project" value="TreeGrafter"/>
</dbReference>
<dbReference type="Gene3D" id="3.90.550.20">
    <property type="match status" value="1"/>
</dbReference>
<dbReference type="AlphaFoldDB" id="S3YDT0"/>
<evidence type="ECO:0000313" key="3">
    <source>
        <dbReference type="Proteomes" id="UP000014614"/>
    </source>
</evidence>
<dbReference type="PATRIC" id="fig|1073351.3.peg.885"/>
<proteinExistence type="predicted"/>
<accession>S3YDT0</accession>